<dbReference type="Proteomes" id="UP000315235">
    <property type="component" value="Unassembled WGS sequence"/>
</dbReference>
<gene>
    <name evidence="1" type="ORF">FM069_06255</name>
</gene>
<evidence type="ECO:0008006" key="3">
    <source>
        <dbReference type="Google" id="ProtNLM"/>
    </source>
</evidence>
<dbReference type="RefSeq" id="WP_143487437.1">
    <property type="nucleotide sequence ID" value="NZ_VJOY01000004.1"/>
</dbReference>
<comment type="caution">
    <text evidence="1">The sequence shown here is derived from an EMBL/GenBank/DDBJ whole genome shotgun (WGS) entry which is preliminary data.</text>
</comment>
<dbReference type="AlphaFoldDB" id="A0A553H0R8"/>
<evidence type="ECO:0000313" key="2">
    <source>
        <dbReference type="Proteomes" id="UP000315235"/>
    </source>
</evidence>
<dbReference type="InterPro" id="IPR027417">
    <property type="entry name" value="P-loop_NTPase"/>
</dbReference>
<accession>A0A553H0R8</accession>
<sequence length="478" mass="54390">MNINQISWGDDSAEKDAYLLEYFVTSESLKRLAEKEKGIVIGRKGSGKSALLKKLDQIFRDQDETTVIKVAPKYNSIRTILNNKDISSNFGTEIFFQHTWLRQIYLDLMCNIGHGAKGVYASGSYEVAREIAKQQGRTSKDIVENIADVLAKVKAKVGDLGEFGLELEKELRNIADVEALEHHINALISNKEKAVVLIDDLDLGWDNSETANDMLLGLLSAANYIGGMNNNIHPVIFLREDVYSILMERTQHSDKYRNVERLRWSKGDLVAILESRINFNRTRDGLDAVPNPFLTVFPQTVGVSHTDNWMIERTLSRPRELIQLSRYYSEGVDGDLPSDAVLKASESEYSNWKLDDLCAEYSNQYPGLGSVFSYWKTRYRRHKYHLKKAELEEILLGIMGEVTLNQDWFSKLVDQVNVDGLMAILYEIGFLGDFVLGGQGGSKTYYSYESRHEPVFDEVQIHSCFRKAVNTVERIRSL</sequence>
<keyword evidence="2" id="KW-1185">Reference proteome</keyword>
<protein>
    <recommendedName>
        <fullName evidence="3">KAP NTPase domain-containing protein</fullName>
    </recommendedName>
</protein>
<evidence type="ECO:0000313" key="1">
    <source>
        <dbReference type="EMBL" id="TRX75345.1"/>
    </source>
</evidence>
<proteinExistence type="predicted"/>
<name>A0A553H0R8_9PSED</name>
<organism evidence="1 2">
    <name type="scientific">Pseudomonas mangiferae</name>
    <dbReference type="NCBI Taxonomy" id="2593654"/>
    <lineage>
        <taxon>Bacteria</taxon>
        <taxon>Pseudomonadati</taxon>
        <taxon>Pseudomonadota</taxon>
        <taxon>Gammaproteobacteria</taxon>
        <taxon>Pseudomonadales</taxon>
        <taxon>Pseudomonadaceae</taxon>
        <taxon>Pseudomonas</taxon>
    </lineage>
</organism>
<dbReference type="SUPFAM" id="SSF52540">
    <property type="entry name" value="P-loop containing nucleoside triphosphate hydrolases"/>
    <property type="match status" value="1"/>
</dbReference>
<dbReference type="OrthoDB" id="9179688at2"/>
<reference evidence="1 2" key="1">
    <citation type="submission" date="2019-07" db="EMBL/GenBank/DDBJ databases">
        <title>Pseudomonas mangiferae sp. nov., isolated from bark of mango tree in Thailand.</title>
        <authorList>
            <person name="Srisuk N."/>
            <person name="Anurat P."/>
        </authorList>
    </citation>
    <scope>NUCLEOTIDE SEQUENCE [LARGE SCALE GENOMIC DNA]</scope>
    <source>
        <strain evidence="1 2">DMKU_BBB3-04</strain>
    </source>
</reference>
<dbReference type="NCBIfam" id="NF047389">
    <property type="entry name" value="ATPase_Sll1717"/>
    <property type="match status" value="1"/>
</dbReference>
<dbReference type="InterPro" id="IPR059206">
    <property type="entry name" value="Sll1717-like"/>
</dbReference>
<dbReference type="EMBL" id="VJOY01000004">
    <property type="protein sequence ID" value="TRX75345.1"/>
    <property type="molecule type" value="Genomic_DNA"/>
</dbReference>